<keyword evidence="7" id="KW-0963">Cytoplasm</keyword>
<dbReference type="SUPFAM" id="SSF116878">
    <property type="entry name" value="TrmE connector domain"/>
    <property type="match status" value="1"/>
</dbReference>
<proteinExistence type="inferred from homology"/>
<dbReference type="InterPro" id="IPR004520">
    <property type="entry name" value="GTPase_MnmE"/>
</dbReference>
<dbReference type="RefSeq" id="WP_272986943.1">
    <property type="nucleotide sequence ID" value="NZ_CAJQMV010000022.1"/>
</dbReference>
<name>A0A3B9GUE6_9PROT</name>
<dbReference type="InterPro" id="IPR027266">
    <property type="entry name" value="TrmE/GcvT-like"/>
</dbReference>
<keyword evidence="2 7" id="KW-0819">tRNA processing</keyword>
<dbReference type="CDD" id="cd14858">
    <property type="entry name" value="TrmE_N"/>
    <property type="match status" value="1"/>
</dbReference>
<comment type="cofactor">
    <cofactor evidence="7">
        <name>K(+)</name>
        <dbReference type="ChEBI" id="CHEBI:29103"/>
    </cofactor>
    <text evidence="7">Binds 1 potassium ion per subunit.</text>
</comment>
<dbReference type="Pfam" id="PF01926">
    <property type="entry name" value="MMR_HSR1"/>
    <property type="match status" value="1"/>
</dbReference>
<dbReference type="PROSITE" id="PS51709">
    <property type="entry name" value="G_TRME"/>
    <property type="match status" value="1"/>
</dbReference>
<dbReference type="GO" id="GO:0002098">
    <property type="term" value="P:tRNA wobble uridine modification"/>
    <property type="evidence" value="ECO:0007669"/>
    <property type="project" value="TreeGrafter"/>
</dbReference>
<dbReference type="InterPro" id="IPR025867">
    <property type="entry name" value="MnmE_helical"/>
</dbReference>
<evidence type="ECO:0000313" key="10">
    <source>
        <dbReference type="EMBL" id="HAE26080.1"/>
    </source>
</evidence>
<dbReference type="InterPro" id="IPR027417">
    <property type="entry name" value="P-loop_NTPase"/>
</dbReference>
<comment type="similarity">
    <text evidence="1 7 8">Belongs to the TRAFAC class TrmE-Era-EngA-EngB-Septin-like GTPase superfamily. TrmE GTPase family.</text>
</comment>
<dbReference type="Gene3D" id="3.30.1360.120">
    <property type="entry name" value="Probable tRNA modification gtpase trme, domain 1"/>
    <property type="match status" value="1"/>
</dbReference>
<comment type="caution">
    <text evidence="10">The sequence shown here is derived from an EMBL/GenBank/DDBJ whole genome shotgun (WGS) entry which is preliminary data.</text>
</comment>
<dbReference type="GO" id="GO:0003924">
    <property type="term" value="F:GTPase activity"/>
    <property type="evidence" value="ECO:0007669"/>
    <property type="project" value="UniProtKB-UniRule"/>
</dbReference>
<organism evidence="10 11">
    <name type="scientific">Hyphomonas adhaerens</name>
    <dbReference type="NCBI Taxonomy" id="81029"/>
    <lineage>
        <taxon>Bacteria</taxon>
        <taxon>Pseudomonadati</taxon>
        <taxon>Pseudomonadota</taxon>
        <taxon>Alphaproteobacteria</taxon>
        <taxon>Hyphomonadales</taxon>
        <taxon>Hyphomonadaceae</taxon>
        <taxon>Hyphomonas</taxon>
    </lineage>
</organism>
<evidence type="ECO:0000256" key="7">
    <source>
        <dbReference type="HAMAP-Rule" id="MF_00379"/>
    </source>
</evidence>
<protein>
    <recommendedName>
        <fullName evidence="7">tRNA modification GTPase MnmE</fullName>
        <ecNumber evidence="7">3.6.-.-</ecNumber>
    </recommendedName>
</protein>
<evidence type="ECO:0000256" key="1">
    <source>
        <dbReference type="ARBA" id="ARBA00011043"/>
    </source>
</evidence>
<keyword evidence="4 7" id="KW-0378">Hydrolase</keyword>
<reference evidence="10 11" key="1">
    <citation type="journal article" date="2018" name="Nat. Biotechnol.">
        <title>A standardized bacterial taxonomy based on genome phylogeny substantially revises the tree of life.</title>
        <authorList>
            <person name="Parks D.H."/>
            <person name="Chuvochina M."/>
            <person name="Waite D.W."/>
            <person name="Rinke C."/>
            <person name="Skarshewski A."/>
            <person name="Chaumeil P.A."/>
            <person name="Hugenholtz P."/>
        </authorList>
    </citation>
    <scope>NUCLEOTIDE SEQUENCE [LARGE SCALE GENOMIC DNA]</scope>
    <source>
        <strain evidence="10">UBA8733</strain>
    </source>
</reference>
<feature type="binding site" evidence="7">
    <location>
        <position position="23"/>
    </location>
    <ligand>
        <name>(6S)-5-formyl-5,6,7,8-tetrahydrofolate</name>
        <dbReference type="ChEBI" id="CHEBI:57457"/>
    </ligand>
</feature>
<dbReference type="InterPro" id="IPR027368">
    <property type="entry name" value="MnmE_dom2"/>
</dbReference>
<keyword evidence="5 7" id="KW-0630">Potassium</keyword>
<feature type="binding site" evidence="7">
    <location>
        <position position="247"/>
    </location>
    <ligand>
        <name>K(+)</name>
        <dbReference type="ChEBI" id="CHEBI:29103"/>
    </ligand>
</feature>
<dbReference type="Pfam" id="PF10396">
    <property type="entry name" value="TrmE_N"/>
    <property type="match status" value="1"/>
</dbReference>
<keyword evidence="7" id="KW-0479">Metal-binding</keyword>
<evidence type="ECO:0000256" key="2">
    <source>
        <dbReference type="ARBA" id="ARBA00022694"/>
    </source>
</evidence>
<dbReference type="InterPro" id="IPR005225">
    <property type="entry name" value="Small_GTP-bd"/>
</dbReference>
<dbReference type="FunFam" id="3.30.1360.120:FF:000007">
    <property type="entry name" value="tRNA modification GTPase GTPBP3, mitochondrial"/>
    <property type="match status" value="1"/>
</dbReference>
<feature type="binding site" evidence="7">
    <location>
        <position position="232"/>
    </location>
    <ligand>
        <name>Mg(2+)</name>
        <dbReference type="ChEBI" id="CHEBI:18420"/>
    </ligand>
</feature>
<feature type="binding site" evidence="7">
    <location>
        <position position="81"/>
    </location>
    <ligand>
        <name>(6S)-5-formyl-5,6,7,8-tetrahydrofolate</name>
        <dbReference type="ChEBI" id="CHEBI:57457"/>
    </ligand>
</feature>
<dbReference type="EC" id="3.6.-.-" evidence="7"/>
<dbReference type="InterPro" id="IPR006073">
    <property type="entry name" value="GTP-bd"/>
</dbReference>
<evidence type="ECO:0000256" key="5">
    <source>
        <dbReference type="ARBA" id="ARBA00022958"/>
    </source>
</evidence>
<dbReference type="SUPFAM" id="SSF52540">
    <property type="entry name" value="P-loop containing nucleoside triphosphate hydrolases"/>
    <property type="match status" value="1"/>
</dbReference>
<evidence type="ECO:0000259" key="9">
    <source>
        <dbReference type="PROSITE" id="PS51709"/>
    </source>
</evidence>
<dbReference type="GO" id="GO:0005525">
    <property type="term" value="F:GTP binding"/>
    <property type="evidence" value="ECO:0007669"/>
    <property type="project" value="UniProtKB-UniRule"/>
</dbReference>
<dbReference type="Gene3D" id="1.20.120.430">
    <property type="entry name" value="tRNA modification GTPase MnmE domain 2"/>
    <property type="match status" value="1"/>
</dbReference>
<dbReference type="PANTHER" id="PTHR42714">
    <property type="entry name" value="TRNA MODIFICATION GTPASE GTPBP3"/>
    <property type="match status" value="1"/>
</dbReference>
<dbReference type="Pfam" id="PF12631">
    <property type="entry name" value="MnmE_helical"/>
    <property type="match status" value="1"/>
</dbReference>
<dbReference type="CDD" id="cd04164">
    <property type="entry name" value="trmE"/>
    <property type="match status" value="1"/>
</dbReference>
<comment type="subunit">
    <text evidence="7">Homodimer. Heterotetramer of two MnmE and two MnmG subunits.</text>
</comment>
<evidence type="ECO:0000256" key="4">
    <source>
        <dbReference type="ARBA" id="ARBA00022801"/>
    </source>
</evidence>
<dbReference type="NCBIfam" id="TIGR00231">
    <property type="entry name" value="small_GTP"/>
    <property type="match status" value="1"/>
</dbReference>
<dbReference type="HAMAP" id="MF_00379">
    <property type="entry name" value="GTPase_MnmE"/>
    <property type="match status" value="1"/>
</dbReference>
<keyword evidence="6 7" id="KW-0342">GTP-binding</keyword>
<comment type="function">
    <text evidence="7">Exhibits a very high intrinsic GTPase hydrolysis rate. Involved in the addition of a carboxymethylaminomethyl (cmnm) group at the wobble position (U34) of certain tRNAs, forming tRNA-cmnm(5)s(2)U34.</text>
</comment>
<dbReference type="InterPro" id="IPR018948">
    <property type="entry name" value="GTP-bd_TrmE_N"/>
</dbReference>
<dbReference type="GO" id="GO:0030488">
    <property type="term" value="P:tRNA methylation"/>
    <property type="evidence" value="ECO:0007669"/>
    <property type="project" value="TreeGrafter"/>
</dbReference>
<evidence type="ECO:0000256" key="3">
    <source>
        <dbReference type="ARBA" id="ARBA00022741"/>
    </source>
</evidence>
<comment type="subcellular location">
    <subcellularLocation>
        <location evidence="7">Cytoplasm</location>
    </subcellularLocation>
</comment>
<feature type="binding site" evidence="7">
    <location>
        <position position="253"/>
    </location>
    <ligand>
        <name>Mg(2+)</name>
        <dbReference type="ChEBI" id="CHEBI:18420"/>
    </ligand>
</feature>
<dbReference type="InterPro" id="IPR031168">
    <property type="entry name" value="G_TrmE"/>
</dbReference>
<dbReference type="PANTHER" id="PTHR42714:SF2">
    <property type="entry name" value="TRNA MODIFICATION GTPASE GTPBP3, MITOCHONDRIAL"/>
    <property type="match status" value="1"/>
</dbReference>
<dbReference type="GO" id="GO:0046872">
    <property type="term" value="F:metal ion binding"/>
    <property type="evidence" value="ECO:0007669"/>
    <property type="project" value="UniProtKB-KW"/>
</dbReference>
<evidence type="ECO:0000256" key="6">
    <source>
        <dbReference type="ARBA" id="ARBA00023134"/>
    </source>
</evidence>
<dbReference type="GO" id="GO:0005737">
    <property type="term" value="C:cytoplasm"/>
    <property type="evidence" value="ECO:0007669"/>
    <property type="project" value="UniProtKB-SubCell"/>
</dbReference>
<evidence type="ECO:0000313" key="11">
    <source>
        <dbReference type="Proteomes" id="UP000259610"/>
    </source>
</evidence>
<dbReference type="Gene3D" id="3.40.50.300">
    <property type="entry name" value="P-loop containing nucleotide triphosphate hydrolases"/>
    <property type="match status" value="1"/>
</dbReference>
<feature type="binding site" evidence="7">
    <location>
        <position position="441"/>
    </location>
    <ligand>
        <name>(6S)-5-formyl-5,6,7,8-tetrahydrofolate</name>
        <dbReference type="ChEBI" id="CHEBI:57457"/>
    </ligand>
</feature>
<feature type="binding site" evidence="7">
    <location>
        <position position="228"/>
    </location>
    <ligand>
        <name>K(+)</name>
        <dbReference type="ChEBI" id="CHEBI:29103"/>
    </ligand>
</feature>
<dbReference type="AlphaFoldDB" id="A0A3B9GUE6"/>
<feature type="binding site" evidence="7">
    <location>
        <begin position="247"/>
        <end position="253"/>
    </location>
    <ligand>
        <name>GTP</name>
        <dbReference type="ChEBI" id="CHEBI:37565"/>
    </ligand>
</feature>
<feature type="binding site" evidence="7">
    <location>
        <begin position="326"/>
        <end position="329"/>
    </location>
    <ligand>
        <name>GTP</name>
        <dbReference type="ChEBI" id="CHEBI:37565"/>
    </ligand>
</feature>
<dbReference type="NCBIfam" id="TIGR00450">
    <property type="entry name" value="mnmE_trmE_thdF"/>
    <property type="match status" value="1"/>
</dbReference>
<feature type="binding site" evidence="7">
    <location>
        <position position="249"/>
    </location>
    <ligand>
        <name>K(+)</name>
        <dbReference type="ChEBI" id="CHEBI:29103"/>
    </ligand>
</feature>
<dbReference type="PRINTS" id="PR00326">
    <property type="entry name" value="GTP1OBG"/>
</dbReference>
<feature type="binding site" evidence="7">
    <location>
        <begin position="272"/>
        <end position="275"/>
    </location>
    <ligand>
        <name>GTP</name>
        <dbReference type="ChEBI" id="CHEBI:37565"/>
    </ligand>
</feature>
<accession>A0A3B9GUE6</accession>
<keyword evidence="7" id="KW-0460">Magnesium</keyword>
<feature type="domain" description="TrmE-type G" evidence="9">
    <location>
        <begin position="218"/>
        <end position="363"/>
    </location>
</feature>
<gene>
    <name evidence="7" type="primary">mnmE</name>
    <name evidence="7" type="synonym">trmE</name>
    <name evidence="10" type="ORF">DCG58_02880</name>
</gene>
<dbReference type="EMBL" id="DMAN01000059">
    <property type="protein sequence ID" value="HAE26080.1"/>
    <property type="molecule type" value="Genomic_DNA"/>
</dbReference>
<evidence type="ECO:0000256" key="8">
    <source>
        <dbReference type="RuleBase" id="RU003313"/>
    </source>
</evidence>
<keyword evidence="3 7" id="KW-0547">Nucleotide-binding</keyword>
<feature type="binding site" evidence="7">
    <location>
        <position position="121"/>
    </location>
    <ligand>
        <name>(6S)-5-formyl-5,6,7,8-tetrahydrofolate</name>
        <dbReference type="ChEBI" id="CHEBI:57457"/>
    </ligand>
</feature>
<comment type="caution">
    <text evidence="7">Lacks conserved residue(s) required for the propagation of feature annotation.</text>
</comment>
<feature type="binding site" evidence="7">
    <location>
        <begin position="228"/>
        <end position="233"/>
    </location>
    <ligand>
        <name>GTP</name>
        <dbReference type="ChEBI" id="CHEBI:37565"/>
    </ligand>
</feature>
<dbReference type="Proteomes" id="UP000259610">
    <property type="component" value="Unassembled WGS sequence"/>
</dbReference>
<sequence length="441" mass="46999">MSERDTICALASGQPPAAICILRLSGDRVWKVAGALLECGLPAPRHAALTKFLDEDGTLIDEGLALFMPGPHSYTGEDTLELYLHGGPAVIKHSLETLTAQPGVRLAEPGEFTRRAFEAGKLDLTEAEGVADIIEAETEAQKAQALRQLTGGLTETYDRWRAELTGVLALIEVMVDFPDEGDTPEDTVRPILDKLDLIITELEDALGDRGIGEKIRDGFRVAIVGPPNAGKSSLLNRIARREAAIVTDIAGTTRDVVEVRLVLGGQVVWLADTAGLRETADIVEAEGVRRAERAAREADLRIHVIDGANPEPPAGPVEQQDIVVFNKADQRSAALALDGALPVSATTGEGVEKLESRIGSFISQRAASVEAPVITRARHREKLSAGLASLAQARQLLEDDMGAELAAEDVRMALRQLGAVIGTVGVEDILGAVFSQFCIGK</sequence>
<dbReference type="NCBIfam" id="NF003661">
    <property type="entry name" value="PRK05291.1-3"/>
    <property type="match status" value="1"/>
</dbReference>
<feature type="binding site" evidence="7">
    <location>
        <position position="252"/>
    </location>
    <ligand>
        <name>K(+)</name>
        <dbReference type="ChEBI" id="CHEBI:29103"/>
    </ligand>
</feature>